<dbReference type="EMBL" id="JAAIUW010000006">
    <property type="protein sequence ID" value="KAF7826387.1"/>
    <property type="molecule type" value="Genomic_DNA"/>
</dbReference>
<protein>
    <submittedName>
        <fullName evidence="2">Uncharacterized protein</fullName>
    </submittedName>
</protein>
<evidence type="ECO:0000313" key="2">
    <source>
        <dbReference type="EMBL" id="KAF7826387.1"/>
    </source>
</evidence>
<feature type="region of interest" description="Disordered" evidence="1">
    <location>
        <begin position="24"/>
        <end position="95"/>
    </location>
</feature>
<comment type="caution">
    <text evidence="2">The sequence shown here is derived from an EMBL/GenBank/DDBJ whole genome shotgun (WGS) entry which is preliminary data.</text>
</comment>
<reference evidence="2" key="1">
    <citation type="submission" date="2020-09" db="EMBL/GenBank/DDBJ databases">
        <title>Genome-Enabled Discovery of Anthraquinone Biosynthesis in Senna tora.</title>
        <authorList>
            <person name="Kang S.-H."/>
            <person name="Pandey R.P."/>
            <person name="Lee C.-M."/>
            <person name="Sim J.-S."/>
            <person name="Jeong J.-T."/>
            <person name="Choi B.-S."/>
            <person name="Jung M."/>
            <person name="Ginzburg D."/>
            <person name="Zhao K."/>
            <person name="Won S.Y."/>
            <person name="Oh T.-J."/>
            <person name="Yu Y."/>
            <person name="Kim N.-H."/>
            <person name="Lee O.R."/>
            <person name="Lee T.-H."/>
            <person name="Bashyal P."/>
            <person name="Kim T.-S."/>
            <person name="Lee W.-H."/>
            <person name="Kawkins C."/>
            <person name="Kim C.-K."/>
            <person name="Kim J.S."/>
            <person name="Ahn B.O."/>
            <person name="Rhee S.Y."/>
            <person name="Sohng J.K."/>
        </authorList>
    </citation>
    <scope>NUCLEOTIDE SEQUENCE</scope>
    <source>
        <tissue evidence="2">Leaf</tissue>
    </source>
</reference>
<feature type="compositionally biased region" description="Polar residues" evidence="1">
    <location>
        <begin position="64"/>
        <end position="80"/>
    </location>
</feature>
<evidence type="ECO:0000256" key="1">
    <source>
        <dbReference type="SAM" id="MobiDB-lite"/>
    </source>
</evidence>
<accession>A0A834WKL3</accession>
<name>A0A834WKL3_9FABA</name>
<gene>
    <name evidence="2" type="ORF">G2W53_017551</name>
</gene>
<sequence>MCSMNTKSQKNLIKGRCKHYGGDNIARLTNGGDSVTKLRNGGDRVREDQKPNRKKSKRIKRKNTYASRRSETLQPLSLASYSDDDSGGNGGSGPTCSASRTFHALLLFSNASYRRKGQFY</sequence>
<dbReference type="Proteomes" id="UP000634136">
    <property type="component" value="Unassembled WGS sequence"/>
</dbReference>
<proteinExistence type="predicted"/>
<feature type="compositionally biased region" description="Basic and acidic residues" evidence="1">
    <location>
        <begin position="40"/>
        <end position="51"/>
    </location>
</feature>
<dbReference type="AlphaFoldDB" id="A0A834WKL3"/>
<organism evidence="2 3">
    <name type="scientific">Senna tora</name>
    <dbReference type="NCBI Taxonomy" id="362788"/>
    <lineage>
        <taxon>Eukaryota</taxon>
        <taxon>Viridiplantae</taxon>
        <taxon>Streptophyta</taxon>
        <taxon>Embryophyta</taxon>
        <taxon>Tracheophyta</taxon>
        <taxon>Spermatophyta</taxon>
        <taxon>Magnoliopsida</taxon>
        <taxon>eudicotyledons</taxon>
        <taxon>Gunneridae</taxon>
        <taxon>Pentapetalae</taxon>
        <taxon>rosids</taxon>
        <taxon>fabids</taxon>
        <taxon>Fabales</taxon>
        <taxon>Fabaceae</taxon>
        <taxon>Caesalpinioideae</taxon>
        <taxon>Cassia clade</taxon>
        <taxon>Senna</taxon>
    </lineage>
</organism>
<feature type="compositionally biased region" description="Basic residues" evidence="1">
    <location>
        <begin position="52"/>
        <end position="63"/>
    </location>
</feature>
<evidence type="ECO:0000313" key="3">
    <source>
        <dbReference type="Proteomes" id="UP000634136"/>
    </source>
</evidence>
<keyword evidence="3" id="KW-1185">Reference proteome</keyword>